<proteinExistence type="predicted"/>
<dbReference type="EMBL" id="JACCFY010000001">
    <property type="protein sequence ID" value="NYJ76686.1"/>
    <property type="molecule type" value="Genomic_DNA"/>
</dbReference>
<organism evidence="1 2">
    <name type="scientific">Nesterenkonia xinjiangensis</name>
    <dbReference type="NCBI Taxonomy" id="225327"/>
    <lineage>
        <taxon>Bacteria</taxon>
        <taxon>Bacillati</taxon>
        <taxon>Actinomycetota</taxon>
        <taxon>Actinomycetes</taxon>
        <taxon>Micrococcales</taxon>
        <taxon>Micrococcaceae</taxon>
        <taxon>Nesterenkonia</taxon>
    </lineage>
</organism>
<reference evidence="1 2" key="1">
    <citation type="submission" date="2020-07" db="EMBL/GenBank/DDBJ databases">
        <title>Sequencing the genomes of 1000 actinobacteria strains.</title>
        <authorList>
            <person name="Klenk H.-P."/>
        </authorList>
    </citation>
    <scope>NUCLEOTIDE SEQUENCE [LARGE SCALE GENOMIC DNA]</scope>
    <source>
        <strain evidence="1 2">DSM 15475</strain>
    </source>
</reference>
<gene>
    <name evidence="1" type="ORF">HNR09_000097</name>
</gene>
<name>A0A7Z0K7J8_9MICC</name>
<dbReference type="NCBIfam" id="TIGR01374">
    <property type="entry name" value="soxD"/>
    <property type="match status" value="1"/>
</dbReference>
<dbReference type="InterPro" id="IPR038561">
    <property type="entry name" value="SoxD_sf"/>
</dbReference>
<keyword evidence="2" id="KW-1185">Reference proteome</keyword>
<dbReference type="EC" id="1.5.3.1" evidence="1"/>
<dbReference type="Pfam" id="PF04267">
    <property type="entry name" value="SoxD"/>
    <property type="match status" value="1"/>
</dbReference>
<evidence type="ECO:0000313" key="2">
    <source>
        <dbReference type="Proteomes" id="UP000535437"/>
    </source>
</evidence>
<dbReference type="Gene3D" id="3.30.2270.10">
    <property type="entry name" value="Folate-binding superfamily"/>
    <property type="match status" value="1"/>
</dbReference>
<dbReference type="GO" id="GO:0046653">
    <property type="term" value="P:tetrahydrofolate metabolic process"/>
    <property type="evidence" value="ECO:0007669"/>
    <property type="project" value="InterPro"/>
</dbReference>
<dbReference type="AlphaFoldDB" id="A0A7Z0K7J8"/>
<dbReference type="GO" id="GO:0008115">
    <property type="term" value="F:sarcosine oxidase activity"/>
    <property type="evidence" value="ECO:0007669"/>
    <property type="project" value="UniProtKB-EC"/>
</dbReference>
<accession>A0A7Z0K7J8</accession>
<dbReference type="Proteomes" id="UP000535437">
    <property type="component" value="Unassembled WGS sequence"/>
</dbReference>
<sequence>MMLIPCPHCGPRNENEFTYGGQAQVAYPDDPHALDDAAWARYLFYRDNTKGLFAERWMHATGCGKWFDAVRHTTTYEFHEVRRVGRMLETESTPGKGPHT</sequence>
<dbReference type="InterPro" id="IPR006279">
    <property type="entry name" value="SoxD"/>
</dbReference>
<protein>
    <submittedName>
        <fullName evidence="1">Sarcosine oxidase subunit delta</fullName>
        <ecNumber evidence="1">1.5.3.1</ecNumber>
    </submittedName>
</protein>
<dbReference type="RefSeq" id="WP_179540266.1">
    <property type="nucleotide sequence ID" value="NZ_BAAALL010000003.1"/>
</dbReference>
<comment type="caution">
    <text evidence="1">The sequence shown here is derived from an EMBL/GenBank/DDBJ whole genome shotgun (WGS) entry which is preliminary data.</text>
</comment>
<evidence type="ECO:0000313" key="1">
    <source>
        <dbReference type="EMBL" id="NYJ76686.1"/>
    </source>
</evidence>
<keyword evidence="1" id="KW-0560">Oxidoreductase</keyword>